<accession>A0ABV6PRU1</accession>
<dbReference type="PANTHER" id="PTHR30096">
    <property type="entry name" value="4,5-DOPA DIOXYGENASE EXTRADIOL-LIKE PROTEIN"/>
    <property type="match status" value="1"/>
</dbReference>
<dbReference type="CDD" id="cd07363">
    <property type="entry name" value="45_DOPA_Dioxygenase"/>
    <property type="match status" value="1"/>
</dbReference>
<dbReference type="EMBL" id="JBHLTN010000016">
    <property type="protein sequence ID" value="MFC0592563.1"/>
    <property type="molecule type" value="Genomic_DNA"/>
</dbReference>
<keyword evidence="8" id="KW-1185">Reference proteome</keyword>
<dbReference type="GO" id="GO:0051213">
    <property type="term" value="F:dioxygenase activity"/>
    <property type="evidence" value="ECO:0007669"/>
    <property type="project" value="UniProtKB-KW"/>
</dbReference>
<dbReference type="InterPro" id="IPR014436">
    <property type="entry name" value="Extradiol_dOase_DODA"/>
</dbReference>
<dbReference type="PANTHER" id="PTHR30096:SF0">
    <property type="entry name" value="4,5-DOPA DIOXYGENASE EXTRADIOL-LIKE PROTEIN"/>
    <property type="match status" value="1"/>
</dbReference>
<dbReference type="RefSeq" id="WP_377482092.1">
    <property type="nucleotide sequence ID" value="NZ_JBHLTN010000016.1"/>
</dbReference>
<feature type="domain" description="Extradiol ring-cleavage dioxygenase class III enzyme subunit B" evidence="6">
    <location>
        <begin position="18"/>
        <end position="263"/>
    </location>
</feature>
<dbReference type="Proteomes" id="UP001589834">
    <property type="component" value="Unassembled WGS sequence"/>
</dbReference>
<evidence type="ECO:0000256" key="5">
    <source>
        <dbReference type="ARBA" id="ARBA00023002"/>
    </source>
</evidence>
<evidence type="ECO:0000256" key="1">
    <source>
        <dbReference type="ARBA" id="ARBA00001947"/>
    </source>
</evidence>
<sequence>MSTMAPTPSPSGARMPAFYIPHGAGPCFFMDWNPPDAWDQTAAFLRGIPASLPARPTAIVLVTAHWLAPQVTLTGSAQPGMLFDYYGFPPHTYELRYPAPGAPALAERARALLAGAGIAATVDTQRGYDHGTFVPLLVAFPDADVPVLQVSLLGSLSAQAHLDYGRALAPLRDDGALIIGSGMSYHNMRGYGDPRSTPISVEFDRWLTDTLARPAAERDARLAAWDTAAGPAGRLCHPPRAEEHLLPLHVVAGAAGDGAGRKVFSDEVLRTTISAFRFD</sequence>
<dbReference type="PIRSF" id="PIRSF006157">
    <property type="entry name" value="Doxgns_DODA"/>
    <property type="match status" value="1"/>
</dbReference>
<name>A0ABV6PRU1_9BURK</name>
<evidence type="ECO:0000313" key="7">
    <source>
        <dbReference type="EMBL" id="MFC0592563.1"/>
    </source>
</evidence>
<dbReference type="Pfam" id="PF02900">
    <property type="entry name" value="LigB"/>
    <property type="match status" value="1"/>
</dbReference>
<keyword evidence="7" id="KW-0223">Dioxygenase</keyword>
<evidence type="ECO:0000313" key="8">
    <source>
        <dbReference type="Proteomes" id="UP001589834"/>
    </source>
</evidence>
<keyword evidence="5 7" id="KW-0560">Oxidoreductase</keyword>
<evidence type="ECO:0000256" key="3">
    <source>
        <dbReference type="ARBA" id="ARBA00022723"/>
    </source>
</evidence>
<comment type="caution">
    <text evidence="7">The sequence shown here is derived from an EMBL/GenBank/DDBJ whole genome shotgun (WGS) entry which is preliminary data.</text>
</comment>
<reference evidence="7 8" key="1">
    <citation type="submission" date="2024-09" db="EMBL/GenBank/DDBJ databases">
        <authorList>
            <person name="Sun Q."/>
            <person name="Mori K."/>
        </authorList>
    </citation>
    <scope>NUCLEOTIDE SEQUENCE [LARGE SCALE GENOMIC DNA]</scope>
    <source>
        <strain evidence="7 8">NCAIM B.02336</strain>
    </source>
</reference>
<dbReference type="Gene3D" id="3.40.830.10">
    <property type="entry name" value="LigB-like"/>
    <property type="match status" value="1"/>
</dbReference>
<evidence type="ECO:0000256" key="2">
    <source>
        <dbReference type="ARBA" id="ARBA00007581"/>
    </source>
</evidence>
<dbReference type="EC" id="1.13.-.-" evidence="7"/>
<keyword evidence="3" id="KW-0479">Metal-binding</keyword>
<comment type="similarity">
    <text evidence="2">Belongs to the DODA-type extradiol aromatic ring-opening dioxygenase family.</text>
</comment>
<dbReference type="InterPro" id="IPR004183">
    <property type="entry name" value="Xdiol_dOase_suB"/>
</dbReference>
<evidence type="ECO:0000259" key="6">
    <source>
        <dbReference type="Pfam" id="PF02900"/>
    </source>
</evidence>
<dbReference type="SUPFAM" id="SSF53213">
    <property type="entry name" value="LigB-like"/>
    <property type="match status" value="1"/>
</dbReference>
<evidence type="ECO:0000256" key="4">
    <source>
        <dbReference type="ARBA" id="ARBA00022833"/>
    </source>
</evidence>
<proteinExistence type="inferred from homology"/>
<comment type="cofactor">
    <cofactor evidence="1">
        <name>Zn(2+)</name>
        <dbReference type="ChEBI" id="CHEBI:29105"/>
    </cofactor>
</comment>
<protein>
    <submittedName>
        <fullName evidence="7">DODA-type extradiol aromatic ring-opening family dioxygenase</fullName>
        <ecNumber evidence="7">1.13.-.-</ecNumber>
    </submittedName>
</protein>
<keyword evidence="4" id="KW-0862">Zinc</keyword>
<organism evidence="7 8">
    <name type="scientific">Ottowia pentelensis</name>
    <dbReference type="NCBI Taxonomy" id="511108"/>
    <lineage>
        <taxon>Bacteria</taxon>
        <taxon>Pseudomonadati</taxon>
        <taxon>Pseudomonadota</taxon>
        <taxon>Betaproteobacteria</taxon>
        <taxon>Burkholderiales</taxon>
        <taxon>Comamonadaceae</taxon>
        <taxon>Ottowia</taxon>
    </lineage>
</organism>
<gene>
    <name evidence="7" type="ORF">ACFFGG_08345</name>
</gene>